<dbReference type="Gene3D" id="3.10.450.540">
    <property type="match status" value="1"/>
</dbReference>
<dbReference type="Pfam" id="PF12642">
    <property type="entry name" value="TpcC"/>
    <property type="match status" value="1"/>
</dbReference>
<dbReference type="CDD" id="cd16428">
    <property type="entry name" value="TcpC_C"/>
    <property type="match status" value="1"/>
</dbReference>
<accession>A0ABW0UEN6</accession>
<keyword evidence="2" id="KW-1185">Reference proteome</keyword>
<name>A0ABW0UEN6_9STRE</name>
<dbReference type="InterPro" id="IPR024735">
    <property type="entry name" value="TcpC"/>
</dbReference>
<dbReference type="RefSeq" id="WP_198039906.1">
    <property type="nucleotide sequence ID" value="NZ_JBHSOJ010000032.1"/>
</dbReference>
<gene>
    <name evidence="1" type="ORF">ACFPQ3_10920</name>
</gene>
<dbReference type="EMBL" id="JBHSOJ010000032">
    <property type="protein sequence ID" value="MFC5632038.1"/>
    <property type="molecule type" value="Genomic_DNA"/>
</dbReference>
<evidence type="ECO:0000313" key="1">
    <source>
        <dbReference type="EMBL" id="MFC5632038.1"/>
    </source>
</evidence>
<comment type="caution">
    <text evidence="1">The sequence shown here is derived from an EMBL/GenBank/DDBJ whole genome shotgun (WGS) entry which is preliminary data.</text>
</comment>
<dbReference type="CDD" id="cd16386">
    <property type="entry name" value="TcpC_N"/>
    <property type="match status" value="1"/>
</dbReference>
<reference evidence="2" key="1">
    <citation type="journal article" date="2019" name="Int. J. Syst. Evol. Microbiol.">
        <title>The Global Catalogue of Microorganisms (GCM) 10K type strain sequencing project: providing services to taxonomists for standard genome sequencing and annotation.</title>
        <authorList>
            <consortium name="The Broad Institute Genomics Platform"/>
            <consortium name="The Broad Institute Genome Sequencing Center for Infectious Disease"/>
            <person name="Wu L."/>
            <person name="Ma J."/>
        </authorList>
    </citation>
    <scope>NUCLEOTIDE SEQUENCE [LARGE SCALE GENOMIC DNA]</scope>
    <source>
        <strain evidence="2">DT43</strain>
    </source>
</reference>
<protein>
    <submittedName>
        <fullName evidence="1">Conjugal transfer protein</fullName>
    </submittedName>
</protein>
<dbReference type="InterPro" id="IPR035628">
    <property type="entry name" value="TcpC_C"/>
</dbReference>
<organism evidence="1 2">
    <name type="scientific">Streptococcus caledonicus</name>
    <dbReference type="NCBI Taxonomy" id="2614158"/>
    <lineage>
        <taxon>Bacteria</taxon>
        <taxon>Bacillati</taxon>
        <taxon>Bacillota</taxon>
        <taxon>Bacilli</taxon>
        <taxon>Lactobacillales</taxon>
        <taxon>Streptococcaceae</taxon>
        <taxon>Streptococcus</taxon>
    </lineage>
</organism>
<sequence length="296" mass="34157">MDKKKRRPTKKEKKEIIPKRYNQRLYNRIFLGGALTFVLLSAGAMATNIIRLNAKPQIESVNQKKQEVTMIDYRLQNWSSNFVYYYFNFSSDGQEQSKQIEKLNSFYVEPMEIRSQGQLRQPTELKTSKLVNVTDKVITYLVSYVVIGGESVVTEFNIPYQRIKGAYLVSDLPYFTPAVDSQAKDLPDNSRRKLEKVNELSDEDTKRFDEFMKLFFTNYTTSQENLDLVSENIKVLSNSELKTVDFTSYNKKKGKTIAYVQVTFATAGNTRSENFTLELEIDGTSILVSKMIHGIK</sequence>
<evidence type="ECO:0000313" key="2">
    <source>
        <dbReference type="Proteomes" id="UP001596110"/>
    </source>
</evidence>
<dbReference type="Proteomes" id="UP001596110">
    <property type="component" value="Unassembled WGS sequence"/>
</dbReference>
<proteinExistence type="predicted"/>